<evidence type="ECO:0000256" key="1">
    <source>
        <dbReference type="ARBA" id="ARBA00022670"/>
    </source>
</evidence>
<dbReference type="SMART" id="SM00245">
    <property type="entry name" value="TSPc"/>
    <property type="match status" value="1"/>
</dbReference>
<dbReference type="SUPFAM" id="SSF52096">
    <property type="entry name" value="ClpP/crotonase"/>
    <property type="match status" value="1"/>
</dbReference>
<dbReference type="InterPro" id="IPR029045">
    <property type="entry name" value="ClpP/crotonase-like_dom_sf"/>
</dbReference>
<dbReference type="PANTHER" id="PTHR32060:SF30">
    <property type="entry name" value="CARBOXY-TERMINAL PROCESSING PROTEASE CTPA"/>
    <property type="match status" value="1"/>
</dbReference>
<dbReference type="InterPro" id="IPR036034">
    <property type="entry name" value="PDZ_sf"/>
</dbReference>
<name>A0A2Z3H971_9BACT</name>
<dbReference type="GO" id="GO:0006508">
    <property type="term" value="P:proteolysis"/>
    <property type="evidence" value="ECO:0007669"/>
    <property type="project" value="UniProtKB-KW"/>
</dbReference>
<protein>
    <recommendedName>
        <fullName evidence="4">Tail specific protease domain-containing protein</fullName>
    </recommendedName>
</protein>
<keyword evidence="3" id="KW-0720">Serine protease</keyword>
<keyword evidence="2" id="KW-0378">Hydrolase</keyword>
<evidence type="ECO:0000256" key="2">
    <source>
        <dbReference type="ARBA" id="ARBA00022801"/>
    </source>
</evidence>
<dbReference type="Pfam" id="PF03572">
    <property type="entry name" value="Peptidase_S41"/>
    <property type="match status" value="1"/>
</dbReference>
<gene>
    <name evidence="5" type="ORF">C1280_15390</name>
</gene>
<dbReference type="PANTHER" id="PTHR32060">
    <property type="entry name" value="TAIL-SPECIFIC PROTEASE"/>
    <property type="match status" value="1"/>
</dbReference>
<proteinExistence type="predicted"/>
<feature type="domain" description="Tail specific protease" evidence="4">
    <location>
        <begin position="320"/>
        <end position="536"/>
    </location>
</feature>
<sequence length="570" mass="60766">MRDKGDYAMTAWASIRRLLAAGTLAFAAFAIPLPASGAPEPRPVRPSKPTPTQLRELAEKAEKTGDWEAAFNNYCLLFVADRSALDVREKLNTALRHTQQLRRHRDPAFQQFVTGMPLDGGLDLLAEVFQKLPGMYADRDKATAQNLWAHAIRELDRAFGSPAFKQAFLDNPRSDKVDQFRAQLREHWARRPIADHKEARSGMRRLIAVAQDHFTLKAPAALAVEAASGACSGLDEYTVFLTPATGTEANAVPDLAAAGLYLGAIHDAVVIEGVTPNSWFALTYPHVRRGDRVVRANNRTIDPVTLPAVAGALRAPIEGAHHLDLRGAEDDAKIQVRIPVTIPSVYGTRMLPDKPVGYTRIGHFQASTPRDLDEALNALKTAGARAAVIDLRGNHGGSFLAAVETARRLLPTGLIVTTQGQVGEVANRAFSSVTGMAAHDVPIVLLIDAETASAAEVLAAALKDNNRATLVGVPSFGKGSVQYPLRLVTLDDVEPGSGKSGKAPKAGTVRVTIARLIAPTSGPITGTGVGPHLVEADPVLQLELAAEKAEELGHMPPGTPLPSPGAPMSP</sequence>
<dbReference type="InterPro" id="IPR004447">
    <property type="entry name" value="Peptidase_S41A"/>
</dbReference>
<dbReference type="GO" id="GO:0030288">
    <property type="term" value="C:outer membrane-bounded periplasmic space"/>
    <property type="evidence" value="ECO:0007669"/>
    <property type="project" value="TreeGrafter"/>
</dbReference>
<dbReference type="InterPro" id="IPR005151">
    <property type="entry name" value="Tail-specific_protease"/>
</dbReference>
<keyword evidence="1" id="KW-0645">Protease</keyword>
<evidence type="ECO:0000313" key="6">
    <source>
        <dbReference type="Proteomes" id="UP000245802"/>
    </source>
</evidence>
<dbReference type="Gene3D" id="2.30.42.10">
    <property type="match status" value="1"/>
</dbReference>
<evidence type="ECO:0000256" key="3">
    <source>
        <dbReference type="ARBA" id="ARBA00022825"/>
    </source>
</evidence>
<dbReference type="GO" id="GO:0008236">
    <property type="term" value="F:serine-type peptidase activity"/>
    <property type="evidence" value="ECO:0007669"/>
    <property type="project" value="UniProtKB-KW"/>
</dbReference>
<dbReference type="GO" id="GO:0004175">
    <property type="term" value="F:endopeptidase activity"/>
    <property type="evidence" value="ECO:0007669"/>
    <property type="project" value="TreeGrafter"/>
</dbReference>
<keyword evidence="6" id="KW-1185">Reference proteome</keyword>
<dbReference type="CDD" id="cd07560">
    <property type="entry name" value="Peptidase_S41_CPP"/>
    <property type="match status" value="1"/>
</dbReference>
<dbReference type="Gene3D" id="3.30.750.44">
    <property type="match status" value="1"/>
</dbReference>
<dbReference type="EMBL" id="CP025958">
    <property type="protein sequence ID" value="AWM38234.1"/>
    <property type="molecule type" value="Genomic_DNA"/>
</dbReference>
<dbReference type="OrthoDB" id="9812068at2"/>
<dbReference type="GO" id="GO:0007165">
    <property type="term" value="P:signal transduction"/>
    <property type="evidence" value="ECO:0007669"/>
    <property type="project" value="TreeGrafter"/>
</dbReference>
<evidence type="ECO:0000259" key="4">
    <source>
        <dbReference type="SMART" id="SM00245"/>
    </source>
</evidence>
<dbReference type="KEGG" id="gog:C1280_15390"/>
<reference evidence="5 6" key="1">
    <citation type="submission" date="2018-01" db="EMBL/GenBank/DDBJ databases">
        <title>G. obscuriglobus.</title>
        <authorList>
            <person name="Franke J."/>
            <person name="Blomberg W."/>
            <person name="Selmecki A."/>
        </authorList>
    </citation>
    <scope>NUCLEOTIDE SEQUENCE [LARGE SCALE GENOMIC DNA]</scope>
    <source>
        <strain evidence="5 6">DSM 5831</strain>
    </source>
</reference>
<dbReference type="AlphaFoldDB" id="A0A2Z3H971"/>
<dbReference type="Gene3D" id="3.90.226.10">
    <property type="entry name" value="2-enoyl-CoA Hydratase, Chain A, domain 1"/>
    <property type="match status" value="1"/>
</dbReference>
<accession>A0A2Z3H971</accession>
<evidence type="ECO:0000313" key="5">
    <source>
        <dbReference type="EMBL" id="AWM38234.1"/>
    </source>
</evidence>
<organism evidence="5 6">
    <name type="scientific">Gemmata obscuriglobus</name>
    <dbReference type="NCBI Taxonomy" id="114"/>
    <lineage>
        <taxon>Bacteria</taxon>
        <taxon>Pseudomonadati</taxon>
        <taxon>Planctomycetota</taxon>
        <taxon>Planctomycetia</taxon>
        <taxon>Gemmatales</taxon>
        <taxon>Gemmataceae</taxon>
        <taxon>Gemmata</taxon>
    </lineage>
</organism>
<dbReference type="Proteomes" id="UP000245802">
    <property type="component" value="Chromosome"/>
</dbReference>